<feature type="transmembrane region" description="Helical" evidence="6">
    <location>
        <begin position="242"/>
        <end position="263"/>
    </location>
</feature>
<evidence type="ECO:0000256" key="2">
    <source>
        <dbReference type="ARBA" id="ARBA00022692"/>
    </source>
</evidence>
<dbReference type="InterPro" id="IPR013525">
    <property type="entry name" value="ABC2_TM"/>
</dbReference>
<keyword evidence="6" id="KW-0813">Transport</keyword>
<dbReference type="Proteomes" id="UP000509345">
    <property type="component" value="Chromosome"/>
</dbReference>
<evidence type="ECO:0000313" key="8">
    <source>
        <dbReference type="EMBL" id="NEB66582.1"/>
    </source>
</evidence>
<name>A0A6N9V547_STRMI</name>
<dbReference type="EMBL" id="CP054926">
    <property type="protein sequence ID" value="QKW45549.1"/>
    <property type="molecule type" value="Genomic_DNA"/>
</dbReference>
<feature type="transmembrane region" description="Helical" evidence="6">
    <location>
        <begin position="77"/>
        <end position="99"/>
    </location>
</feature>
<dbReference type="PANTHER" id="PTHR43027:SF2">
    <property type="entry name" value="TRANSPORT PERMEASE PROTEIN"/>
    <property type="match status" value="1"/>
</dbReference>
<feature type="transmembrane region" description="Helical" evidence="6">
    <location>
        <begin position="42"/>
        <end position="62"/>
    </location>
</feature>
<dbReference type="GO" id="GO:0043190">
    <property type="term" value="C:ATP-binding cassette (ABC) transporter complex"/>
    <property type="evidence" value="ECO:0007669"/>
    <property type="project" value="InterPro"/>
</dbReference>
<dbReference type="GO" id="GO:0046677">
    <property type="term" value="P:response to antibiotic"/>
    <property type="evidence" value="ECO:0007669"/>
    <property type="project" value="UniProtKB-KW"/>
</dbReference>
<keyword evidence="2 6" id="KW-0812">Transmembrane</keyword>
<dbReference type="PROSITE" id="PS51012">
    <property type="entry name" value="ABC_TM2"/>
    <property type="match status" value="1"/>
</dbReference>
<dbReference type="EMBL" id="JAAGME010000249">
    <property type="protein sequence ID" value="NEB66582.1"/>
    <property type="molecule type" value="Genomic_DNA"/>
</dbReference>
<evidence type="ECO:0000313" key="11">
    <source>
        <dbReference type="Proteomes" id="UP000509345"/>
    </source>
</evidence>
<feature type="transmembrane region" description="Helical" evidence="6">
    <location>
        <begin position="187"/>
        <end position="208"/>
    </location>
</feature>
<keyword evidence="5" id="KW-0046">Antibiotic resistance</keyword>
<evidence type="ECO:0000256" key="3">
    <source>
        <dbReference type="ARBA" id="ARBA00022989"/>
    </source>
</evidence>
<reference evidence="9 11" key="2">
    <citation type="submission" date="2020-06" db="EMBL/GenBank/DDBJ databases">
        <title>Genome mining for natural products.</title>
        <authorList>
            <person name="Zhang B."/>
            <person name="Shi J."/>
            <person name="Ge H."/>
        </authorList>
    </citation>
    <scope>NUCLEOTIDE SEQUENCE [LARGE SCALE GENOMIC DNA]</scope>
    <source>
        <strain evidence="9 11">NA06532</strain>
    </source>
</reference>
<comment type="subcellular location">
    <subcellularLocation>
        <location evidence="6">Cell membrane</location>
        <topology evidence="6">Multi-pass membrane protein</topology>
    </subcellularLocation>
    <subcellularLocation>
        <location evidence="1">Membrane</location>
        <topology evidence="1">Multi-pass membrane protein</topology>
    </subcellularLocation>
</comment>
<evidence type="ECO:0000313" key="9">
    <source>
        <dbReference type="EMBL" id="QKW45549.1"/>
    </source>
</evidence>
<dbReference type="PIRSF" id="PIRSF006648">
    <property type="entry name" value="DrrB"/>
    <property type="match status" value="1"/>
</dbReference>
<evidence type="ECO:0000256" key="1">
    <source>
        <dbReference type="ARBA" id="ARBA00004141"/>
    </source>
</evidence>
<organism evidence="8 10">
    <name type="scientific">Streptomyces microflavus</name>
    <name type="common">Streptomyces lipmanii</name>
    <dbReference type="NCBI Taxonomy" id="1919"/>
    <lineage>
        <taxon>Bacteria</taxon>
        <taxon>Bacillati</taxon>
        <taxon>Actinomycetota</taxon>
        <taxon>Actinomycetes</taxon>
        <taxon>Kitasatosporales</taxon>
        <taxon>Streptomycetaceae</taxon>
        <taxon>Streptomyces</taxon>
    </lineage>
</organism>
<evidence type="ECO:0000313" key="10">
    <source>
        <dbReference type="Proteomes" id="UP000471648"/>
    </source>
</evidence>
<reference evidence="8 10" key="1">
    <citation type="submission" date="2020-01" db="EMBL/GenBank/DDBJ databases">
        <title>Insect and environment-associated Actinomycetes.</title>
        <authorList>
            <person name="Currrie C."/>
            <person name="Chevrette M."/>
            <person name="Carlson C."/>
            <person name="Stubbendieck R."/>
            <person name="Wendt-Pienkowski E."/>
        </authorList>
    </citation>
    <scope>NUCLEOTIDE SEQUENCE [LARGE SCALE GENOMIC DNA]</scope>
    <source>
        <strain evidence="8 10">SID14438</strain>
    </source>
</reference>
<proteinExistence type="inferred from homology"/>
<dbReference type="AlphaFoldDB" id="A0A6N9V547"/>
<feature type="transmembrane region" description="Helical" evidence="6">
    <location>
        <begin position="120"/>
        <end position="144"/>
    </location>
</feature>
<feature type="transmembrane region" description="Helical" evidence="6">
    <location>
        <begin position="156"/>
        <end position="180"/>
    </location>
</feature>
<evidence type="ECO:0000259" key="7">
    <source>
        <dbReference type="PROSITE" id="PS51012"/>
    </source>
</evidence>
<dbReference type="PANTHER" id="PTHR43027">
    <property type="entry name" value="DOXORUBICIN RESISTANCE ABC TRANSPORTER PERMEASE PROTEIN DRRC-RELATED"/>
    <property type="match status" value="1"/>
</dbReference>
<evidence type="ECO:0000256" key="4">
    <source>
        <dbReference type="ARBA" id="ARBA00023136"/>
    </source>
</evidence>
<dbReference type="GO" id="GO:0140359">
    <property type="term" value="F:ABC-type transporter activity"/>
    <property type="evidence" value="ECO:0007669"/>
    <property type="project" value="InterPro"/>
</dbReference>
<dbReference type="Proteomes" id="UP000471648">
    <property type="component" value="Unassembled WGS sequence"/>
</dbReference>
<evidence type="ECO:0000256" key="5">
    <source>
        <dbReference type="ARBA" id="ARBA00023251"/>
    </source>
</evidence>
<dbReference type="Pfam" id="PF01061">
    <property type="entry name" value="ABC2_membrane"/>
    <property type="match status" value="1"/>
</dbReference>
<feature type="domain" description="ABC transmembrane type-2" evidence="7">
    <location>
        <begin position="40"/>
        <end position="266"/>
    </location>
</feature>
<keyword evidence="6" id="KW-1003">Cell membrane</keyword>
<evidence type="ECO:0000256" key="6">
    <source>
        <dbReference type="RuleBase" id="RU361157"/>
    </source>
</evidence>
<comment type="similarity">
    <text evidence="6">Belongs to the ABC-2 integral membrane protein family.</text>
</comment>
<dbReference type="InterPro" id="IPR052902">
    <property type="entry name" value="ABC-2_transporter"/>
</dbReference>
<dbReference type="InterPro" id="IPR047817">
    <property type="entry name" value="ABC2_TM_bact-type"/>
</dbReference>
<dbReference type="GeneID" id="87634538"/>
<keyword evidence="4 6" id="KW-0472">Membrane</keyword>
<keyword evidence="3 6" id="KW-1133">Transmembrane helix</keyword>
<accession>A0A6N9V547</accession>
<protein>
    <recommendedName>
        <fullName evidence="6">Transport permease protein</fullName>
    </recommendedName>
</protein>
<gene>
    <name evidence="8" type="ORF">G3I39_05845</name>
    <name evidence="9" type="ORF">HUT09_25075</name>
</gene>
<dbReference type="RefSeq" id="WP_031122873.1">
    <property type="nucleotide sequence ID" value="NZ_CP054926.1"/>
</dbReference>
<dbReference type="InterPro" id="IPR000412">
    <property type="entry name" value="ABC_2_transport"/>
</dbReference>
<sequence length="266" mass="27782">MQTGTTTAPATTPGPSAARRRGPAAAVLIAEARLFLREPGSLFWVFAFPSVLLVILGFVPAFKEAQDDLGGRRVIDLYVPISILLAMITAGVQAMPPVLTAYRERGILRRMSATPVRPSALLAAQILLHGAACLGSALLVTVVGRTAYGVPLPGQPAGYLLALLLSAAAALTLGATICALSRTAKAATAVGSVAYLVMMFTAGVWLPVQAMPDILRRVVEITPFGAASQALEQAASGSWPGWIHLGVLALWTAVTGVAASRMFRWQ</sequence>